<sequence length="225" mass="24631">MTEPNNPVVERALTAFNLLRESQSKPALTAPQMLARLGGDSGVVIEEFEELYGQEAEDINEGYGPFTWRFLNVETSRYGWIYVISLTGKLRLALDYHPQNRPAGAGHKDLAGNGKVLAAGEILLNDQGDIVWIDNQSGHFEPRGESPMQVVRATFERKGWLGIQAVYHEITPGAMCPTCNEIHAAGRDSLPDRAAKSRLARQLGRSVPKPAGATSYPAADNEDSE</sequence>
<comment type="caution">
    <text evidence="2">The sequence shown here is derived from an EMBL/GenBank/DDBJ whole genome shotgun (WGS) entry which is preliminary data.</text>
</comment>
<dbReference type="Proteomes" id="UP001500218">
    <property type="component" value="Unassembled WGS sequence"/>
</dbReference>
<name>A0ABP4Y9Q1_9ACTN</name>
<organism evidence="2 3">
    <name type="scientific">Luedemannella flava</name>
    <dbReference type="NCBI Taxonomy" id="349316"/>
    <lineage>
        <taxon>Bacteria</taxon>
        <taxon>Bacillati</taxon>
        <taxon>Actinomycetota</taxon>
        <taxon>Actinomycetes</taxon>
        <taxon>Micromonosporales</taxon>
        <taxon>Micromonosporaceae</taxon>
        <taxon>Luedemannella</taxon>
    </lineage>
</organism>
<proteinExistence type="predicted"/>
<evidence type="ECO:0000313" key="2">
    <source>
        <dbReference type="EMBL" id="GAA1807275.1"/>
    </source>
</evidence>
<dbReference type="EMBL" id="BAAALT010000086">
    <property type="protein sequence ID" value="GAA1807275.1"/>
    <property type="molecule type" value="Genomic_DNA"/>
</dbReference>
<evidence type="ECO:0000313" key="3">
    <source>
        <dbReference type="Proteomes" id="UP001500218"/>
    </source>
</evidence>
<keyword evidence="3" id="KW-1185">Reference proteome</keyword>
<protein>
    <submittedName>
        <fullName evidence="2">Uncharacterized protein</fullName>
    </submittedName>
</protein>
<gene>
    <name evidence="2" type="ORF">GCM10009682_31420</name>
</gene>
<reference evidence="3" key="1">
    <citation type="journal article" date="2019" name="Int. J. Syst. Evol. Microbiol.">
        <title>The Global Catalogue of Microorganisms (GCM) 10K type strain sequencing project: providing services to taxonomists for standard genome sequencing and annotation.</title>
        <authorList>
            <consortium name="The Broad Institute Genomics Platform"/>
            <consortium name="The Broad Institute Genome Sequencing Center for Infectious Disease"/>
            <person name="Wu L."/>
            <person name="Ma J."/>
        </authorList>
    </citation>
    <scope>NUCLEOTIDE SEQUENCE [LARGE SCALE GENOMIC DNA]</scope>
    <source>
        <strain evidence="3">JCM 13250</strain>
    </source>
</reference>
<dbReference type="RefSeq" id="WP_344131711.1">
    <property type="nucleotide sequence ID" value="NZ_BAAALT010000086.1"/>
</dbReference>
<accession>A0ABP4Y9Q1</accession>
<evidence type="ECO:0000256" key="1">
    <source>
        <dbReference type="SAM" id="MobiDB-lite"/>
    </source>
</evidence>
<feature type="region of interest" description="Disordered" evidence="1">
    <location>
        <begin position="190"/>
        <end position="225"/>
    </location>
</feature>